<accession>A0A543IAT1</accession>
<proteinExistence type="predicted"/>
<organism evidence="2 3">
    <name type="scientific">Actinomadura hallensis</name>
    <dbReference type="NCBI Taxonomy" id="337895"/>
    <lineage>
        <taxon>Bacteria</taxon>
        <taxon>Bacillati</taxon>
        <taxon>Actinomycetota</taxon>
        <taxon>Actinomycetes</taxon>
        <taxon>Streptosporangiales</taxon>
        <taxon>Thermomonosporaceae</taxon>
        <taxon>Actinomadura</taxon>
    </lineage>
</organism>
<comment type="caution">
    <text evidence="2">The sequence shown here is derived from an EMBL/GenBank/DDBJ whole genome shotgun (WGS) entry which is preliminary data.</text>
</comment>
<name>A0A543IAT1_9ACTN</name>
<protein>
    <submittedName>
        <fullName evidence="2">Uncharacterized protein</fullName>
    </submittedName>
</protein>
<keyword evidence="3" id="KW-1185">Reference proteome</keyword>
<dbReference type="Proteomes" id="UP000316706">
    <property type="component" value="Unassembled WGS sequence"/>
</dbReference>
<evidence type="ECO:0000313" key="2">
    <source>
        <dbReference type="EMBL" id="TQM67647.1"/>
    </source>
</evidence>
<feature type="compositionally biased region" description="Basic and acidic residues" evidence="1">
    <location>
        <begin position="21"/>
        <end position="32"/>
    </location>
</feature>
<gene>
    <name evidence="2" type="ORF">FHX41_1265</name>
</gene>
<reference evidence="2 3" key="1">
    <citation type="submission" date="2019-06" db="EMBL/GenBank/DDBJ databases">
        <title>Sequencing the genomes of 1000 actinobacteria strains.</title>
        <authorList>
            <person name="Klenk H.-P."/>
        </authorList>
    </citation>
    <scope>NUCLEOTIDE SEQUENCE [LARGE SCALE GENOMIC DNA]</scope>
    <source>
        <strain evidence="2 3">DSM 45043</strain>
    </source>
</reference>
<feature type="region of interest" description="Disordered" evidence="1">
    <location>
        <begin position="1"/>
        <end position="51"/>
    </location>
</feature>
<evidence type="ECO:0000313" key="3">
    <source>
        <dbReference type="Proteomes" id="UP000316706"/>
    </source>
</evidence>
<sequence>MSAPRGQRPETGTGILAGAPHPDDRPDSKDSPGEPCAVAGAPGQCGVGVTA</sequence>
<dbReference type="AlphaFoldDB" id="A0A543IAT1"/>
<evidence type="ECO:0000256" key="1">
    <source>
        <dbReference type="SAM" id="MobiDB-lite"/>
    </source>
</evidence>
<dbReference type="EMBL" id="VFPO01000001">
    <property type="protein sequence ID" value="TQM67647.1"/>
    <property type="molecule type" value="Genomic_DNA"/>
</dbReference>